<name>A0A9P3UHD6_LYOSH</name>
<proteinExistence type="predicted"/>
<feature type="transmembrane region" description="Helical" evidence="6">
    <location>
        <begin position="421"/>
        <end position="442"/>
    </location>
</feature>
<keyword evidence="3 6" id="KW-0812">Transmembrane</keyword>
<feature type="transmembrane region" description="Helical" evidence="6">
    <location>
        <begin position="331"/>
        <end position="350"/>
    </location>
</feature>
<dbReference type="OrthoDB" id="6730379at2759"/>
<evidence type="ECO:0000256" key="1">
    <source>
        <dbReference type="ARBA" id="ARBA00004141"/>
    </source>
</evidence>
<feature type="transmembrane region" description="Helical" evidence="6">
    <location>
        <begin position="454"/>
        <end position="473"/>
    </location>
</feature>
<dbReference type="InterPro" id="IPR036259">
    <property type="entry name" value="MFS_trans_sf"/>
</dbReference>
<keyword evidence="8" id="KW-1185">Reference proteome</keyword>
<gene>
    <name evidence="7" type="ORF">LshimejAT787_0106130</name>
</gene>
<feature type="transmembrane region" description="Helical" evidence="6">
    <location>
        <begin position="167"/>
        <end position="184"/>
    </location>
</feature>
<feature type="transmembrane region" description="Helical" evidence="6">
    <location>
        <begin position="387"/>
        <end position="409"/>
    </location>
</feature>
<feature type="transmembrane region" description="Helical" evidence="6">
    <location>
        <begin position="67"/>
        <end position="84"/>
    </location>
</feature>
<evidence type="ECO:0000313" key="7">
    <source>
        <dbReference type="EMBL" id="GLB33729.1"/>
    </source>
</evidence>
<feature type="transmembrane region" description="Helical" evidence="6">
    <location>
        <begin position="293"/>
        <end position="311"/>
    </location>
</feature>
<dbReference type="AlphaFoldDB" id="A0A9P3UHD6"/>
<dbReference type="Gene3D" id="1.20.1250.20">
    <property type="entry name" value="MFS general substrate transporter like domains"/>
    <property type="match status" value="2"/>
</dbReference>
<organism evidence="7 8">
    <name type="scientific">Lyophyllum shimeji</name>
    <name type="common">Hon-shimeji</name>
    <name type="synonym">Tricholoma shimeji</name>
    <dbReference type="NCBI Taxonomy" id="47721"/>
    <lineage>
        <taxon>Eukaryota</taxon>
        <taxon>Fungi</taxon>
        <taxon>Dikarya</taxon>
        <taxon>Basidiomycota</taxon>
        <taxon>Agaricomycotina</taxon>
        <taxon>Agaricomycetes</taxon>
        <taxon>Agaricomycetidae</taxon>
        <taxon>Agaricales</taxon>
        <taxon>Tricholomatineae</taxon>
        <taxon>Lyophyllaceae</taxon>
        <taxon>Lyophyllum</taxon>
    </lineage>
</organism>
<dbReference type="PANTHER" id="PTHR43791:SF40">
    <property type="entry name" value="THIAMINE PATHWAY TRANSPORTER THI73"/>
    <property type="match status" value="1"/>
</dbReference>
<comment type="caution">
    <text evidence="7">The sequence shown here is derived from an EMBL/GenBank/DDBJ whole genome shotgun (WGS) entry which is preliminary data.</text>
</comment>
<reference evidence="7" key="1">
    <citation type="submission" date="2022-07" db="EMBL/GenBank/DDBJ databases">
        <title>The genome of Lyophyllum shimeji provides insight into the initial evolution of ectomycorrhizal fungal genome.</title>
        <authorList>
            <person name="Kobayashi Y."/>
            <person name="Shibata T."/>
            <person name="Hirakawa H."/>
            <person name="Shigenobu S."/>
            <person name="Nishiyama T."/>
            <person name="Yamada A."/>
            <person name="Hasebe M."/>
            <person name="Kawaguchi M."/>
        </authorList>
    </citation>
    <scope>NUCLEOTIDE SEQUENCE</scope>
    <source>
        <strain evidence="7">AT787</strain>
    </source>
</reference>
<evidence type="ECO:0000313" key="8">
    <source>
        <dbReference type="Proteomes" id="UP001063166"/>
    </source>
</evidence>
<dbReference type="PANTHER" id="PTHR43791">
    <property type="entry name" value="PERMEASE-RELATED"/>
    <property type="match status" value="1"/>
</dbReference>
<keyword evidence="4 6" id="KW-1133">Transmembrane helix</keyword>
<dbReference type="Pfam" id="PF07690">
    <property type="entry name" value="MFS_1"/>
    <property type="match status" value="1"/>
</dbReference>
<keyword evidence="5 6" id="KW-0472">Membrane</keyword>
<dbReference type="EMBL" id="BRPK01000001">
    <property type="protein sequence ID" value="GLB33729.1"/>
    <property type="molecule type" value="Genomic_DNA"/>
</dbReference>
<evidence type="ECO:0000256" key="2">
    <source>
        <dbReference type="ARBA" id="ARBA00022448"/>
    </source>
</evidence>
<sequence>MVFITQQAGESPASEKKTQFRVDDSIAEKGSGPLIDVQEGDEALRLIGAERTAHFSDEYNRKLRRKLDLLIPPLCAAVYFTQFLDKTSLNYASIIGLPIVGQHYNLVSLAFYLGFLIWEFPTVYIAQSLRIAKYLGANIVLWGAVLMLHAVGTSFGAFFALRILLGMLESCVAPILILVISMFYKKDEQAQRISWFYLMNGLTQIFGGFVAYGISFYKGTVLAPYKIIYILLGGLAIFVGTCVLIWLPDSPVHAQFLTKEERIAALERVRDDQGGTENKTLKRYQVVEAMTDIRSWLIVLTTMLTSIPNGALSNFSNLIIKSFGYTSKQALILSTPTGIVHAGTVLFCGWYSGKKNERMTPIVFALVPTIIGSAILVALNGSGKKGVLLFAVYLVGSFGSALSTVYAYNASNTAGHTKKNTINAMTLVAFSAGNIVGAEIFQPKDAPDYIPGKIAIMVLLTVQLGVCFLLRWINLRLNVKKMAQINEEKARRGWSDADVQRERERHAFADLTDKENMFFVYTA</sequence>
<protein>
    <submittedName>
        <fullName evidence="7">Major facilitator superfamily protein</fullName>
    </submittedName>
</protein>
<evidence type="ECO:0000256" key="5">
    <source>
        <dbReference type="ARBA" id="ARBA00023136"/>
    </source>
</evidence>
<dbReference type="SUPFAM" id="SSF103473">
    <property type="entry name" value="MFS general substrate transporter"/>
    <property type="match status" value="1"/>
</dbReference>
<feature type="transmembrane region" description="Helical" evidence="6">
    <location>
        <begin position="104"/>
        <end position="127"/>
    </location>
</feature>
<dbReference type="Proteomes" id="UP001063166">
    <property type="component" value="Unassembled WGS sequence"/>
</dbReference>
<feature type="transmembrane region" description="Helical" evidence="6">
    <location>
        <begin position="139"/>
        <end position="161"/>
    </location>
</feature>
<dbReference type="InterPro" id="IPR011701">
    <property type="entry name" value="MFS"/>
</dbReference>
<dbReference type="GO" id="GO:0016020">
    <property type="term" value="C:membrane"/>
    <property type="evidence" value="ECO:0007669"/>
    <property type="project" value="UniProtKB-SubCell"/>
</dbReference>
<evidence type="ECO:0000256" key="6">
    <source>
        <dbReference type="SAM" id="Phobius"/>
    </source>
</evidence>
<evidence type="ECO:0000256" key="3">
    <source>
        <dbReference type="ARBA" id="ARBA00022692"/>
    </source>
</evidence>
<feature type="transmembrane region" description="Helical" evidence="6">
    <location>
        <begin position="196"/>
        <end position="215"/>
    </location>
</feature>
<evidence type="ECO:0000256" key="4">
    <source>
        <dbReference type="ARBA" id="ARBA00022989"/>
    </source>
</evidence>
<feature type="transmembrane region" description="Helical" evidence="6">
    <location>
        <begin position="362"/>
        <end position="381"/>
    </location>
</feature>
<keyword evidence="2" id="KW-0813">Transport</keyword>
<accession>A0A9P3UHD6</accession>
<feature type="transmembrane region" description="Helical" evidence="6">
    <location>
        <begin position="227"/>
        <end position="247"/>
    </location>
</feature>
<dbReference type="GO" id="GO:0022857">
    <property type="term" value="F:transmembrane transporter activity"/>
    <property type="evidence" value="ECO:0007669"/>
    <property type="project" value="InterPro"/>
</dbReference>
<comment type="subcellular location">
    <subcellularLocation>
        <location evidence="1">Membrane</location>
        <topology evidence="1">Multi-pass membrane protein</topology>
    </subcellularLocation>
</comment>